<dbReference type="EMBL" id="CP001357">
    <property type="protein sequence ID" value="ACN84094.1"/>
    <property type="molecule type" value="Genomic_DNA"/>
</dbReference>
<organism evidence="1 2">
    <name type="scientific">Brachyspira hyodysenteriae (strain ATCC 49526 / WA1)</name>
    <dbReference type="NCBI Taxonomy" id="565034"/>
    <lineage>
        <taxon>Bacteria</taxon>
        <taxon>Pseudomonadati</taxon>
        <taxon>Spirochaetota</taxon>
        <taxon>Spirochaetia</taxon>
        <taxon>Brachyspirales</taxon>
        <taxon>Brachyspiraceae</taxon>
        <taxon>Brachyspira</taxon>
    </lineage>
</organism>
<sequence>MLFIFICLKSYNLLSFDLNFNLFSMEVSMNDITLEHGVYGSIIQKNIKMNN</sequence>
<evidence type="ECO:0000313" key="1">
    <source>
        <dbReference type="EMBL" id="ACN84094.1"/>
    </source>
</evidence>
<dbReference type="KEGG" id="bhy:BHWA1_01624"/>
<dbReference type="AlphaFoldDB" id="A0A3B6VGF9"/>
<dbReference type="Proteomes" id="UP000001803">
    <property type="component" value="Chromosome"/>
</dbReference>
<protein>
    <submittedName>
        <fullName evidence="1">Uncharacterized protein</fullName>
    </submittedName>
</protein>
<dbReference type="STRING" id="565034.BHWA1_01624"/>
<name>A0A3B6VGF9_BRAHW</name>
<gene>
    <name evidence="1" type="ordered locus">BHWA1_01624</name>
</gene>
<keyword evidence="2" id="KW-1185">Reference proteome</keyword>
<accession>A0A3B6VGF9</accession>
<evidence type="ECO:0000313" key="2">
    <source>
        <dbReference type="Proteomes" id="UP000001803"/>
    </source>
</evidence>
<reference evidence="1 2" key="1">
    <citation type="journal article" date="2009" name="PLoS ONE">
        <title>Genome sequence of the pathogenic intestinal spirochete Brachyspira hyodysenteriae reveals adaptations to its lifestyle in the porcine large intestine.</title>
        <authorList>
            <person name="Bellgard M.I."/>
            <person name="Wanchanthuek P."/>
            <person name="La T."/>
            <person name="Ryan K."/>
            <person name="Moolhuijzen P."/>
            <person name="Albertyn Z."/>
            <person name="Shaban B."/>
            <person name="Motro Y."/>
            <person name="Dunn D.S."/>
            <person name="Schibeci D."/>
            <person name="Hunter A."/>
            <person name="Barrero R."/>
            <person name="Phillips N.D."/>
            <person name="Hampson D.J."/>
        </authorList>
    </citation>
    <scope>NUCLEOTIDE SEQUENCE [LARGE SCALE GENOMIC DNA]</scope>
    <source>
        <strain evidence="2">ATCC 49526 / WA1</strain>
    </source>
</reference>
<proteinExistence type="predicted"/>